<feature type="non-terminal residue" evidence="2">
    <location>
        <position position="1"/>
    </location>
</feature>
<keyword evidence="3" id="KW-1185">Reference proteome</keyword>
<dbReference type="AlphaFoldDB" id="A0A371I8B1"/>
<name>A0A371I8B1_MUCPR</name>
<dbReference type="OrthoDB" id="1746950at2759"/>
<dbReference type="PANTHER" id="PTHR31973:SF195">
    <property type="entry name" value="MUDR FAMILY TRANSPOSASE"/>
    <property type="match status" value="1"/>
</dbReference>
<dbReference type="PANTHER" id="PTHR31973">
    <property type="entry name" value="POLYPROTEIN, PUTATIVE-RELATED"/>
    <property type="match status" value="1"/>
</dbReference>
<evidence type="ECO:0000313" key="3">
    <source>
        <dbReference type="Proteomes" id="UP000257109"/>
    </source>
</evidence>
<gene>
    <name evidence="2" type="ORF">CR513_04098</name>
</gene>
<evidence type="ECO:0000259" key="1">
    <source>
        <dbReference type="Pfam" id="PF10551"/>
    </source>
</evidence>
<dbReference type="EMBL" id="QJKJ01000673">
    <property type="protein sequence ID" value="RDY11272.1"/>
    <property type="molecule type" value="Genomic_DNA"/>
</dbReference>
<feature type="domain" description="MULE transposase" evidence="1">
    <location>
        <begin position="130"/>
        <end position="178"/>
    </location>
</feature>
<dbReference type="STRING" id="157652.A0A371I8B1"/>
<dbReference type="Pfam" id="PF10551">
    <property type="entry name" value="MULE"/>
    <property type="match status" value="1"/>
</dbReference>
<accession>A0A371I8B1</accession>
<protein>
    <recommendedName>
        <fullName evidence="1">MULE transposase domain-containing protein</fullName>
    </recommendedName>
</protein>
<evidence type="ECO:0000313" key="2">
    <source>
        <dbReference type="EMBL" id="RDY11272.1"/>
    </source>
</evidence>
<reference evidence="2" key="1">
    <citation type="submission" date="2018-05" db="EMBL/GenBank/DDBJ databases">
        <title>Draft genome of Mucuna pruriens seed.</title>
        <authorList>
            <person name="Nnadi N.E."/>
            <person name="Vos R."/>
            <person name="Hasami M.H."/>
            <person name="Devisetty U.K."/>
            <person name="Aguiy J.C."/>
        </authorList>
    </citation>
    <scope>NUCLEOTIDE SEQUENCE [LARGE SCALE GENOMIC DNA]</scope>
    <source>
        <strain evidence="2">JCA_2017</strain>
    </source>
</reference>
<comment type="caution">
    <text evidence="2">The sequence shown here is derived from an EMBL/GenBank/DDBJ whole genome shotgun (WGS) entry which is preliminary data.</text>
</comment>
<sequence>MAFNFGGKVVTLVQEHTCGWFFDNKNASSKWVAKVLINNFRSCNKVTLPEIVDDTRKQYTIGITRSQAIATKILPWKRLKKMLLNNTHCFRAIMIMLNRPDPTLPPRFRSYYICLDACKKGFVEGCRPFIGVDGCHLKTKYGDQMLIVVGRDANDQYFPLAFVVVETKTKESWIWFLTLLLENIGFLENYRTHQYQPRGME</sequence>
<organism evidence="2 3">
    <name type="scientific">Mucuna pruriens</name>
    <name type="common">Velvet bean</name>
    <name type="synonym">Dolichos pruriens</name>
    <dbReference type="NCBI Taxonomy" id="157652"/>
    <lineage>
        <taxon>Eukaryota</taxon>
        <taxon>Viridiplantae</taxon>
        <taxon>Streptophyta</taxon>
        <taxon>Embryophyta</taxon>
        <taxon>Tracheophyta</taxon>
        <taxon>Spermatophyta</taxon>
        <taxon>Magnoliopsida</taxon>
        <taxon>eudicotyledons</taxon>
        <taxon>Gunneridae</taxon>
        <taxon>Pentapetalae</taxon>
        <taxon>rosids</taxon>
        <taxon>fabids</taxon>
        <taxon>Fabales</taxon>
        <taxon>Fabaceae</taxon>
        <taxon>Papilionoideae</taxon>
        <taxon>50 kb inversion clade</taxon>
        <taxon>NPAAA clade</taxon>
        <taxon>indigoferoid/millettioid clade</taxon>
        <taxon>Phaseoleae</taxon>
        <taxon>Mucuna</taxon>
    </lineage>
</organism>
<proteinExistence type="predicted"/>
<dbReference type="Proteomes" id="UP000257109">
    <property type="component" value="Unassembled WGS sequence"/>
</dbReference>
<dbReference type="InterPro" id="IPR018289">
    <property type="entry name" value="MULE_transposase_dom"/>
</dbReference>